<dbReference type="InterPro" id="IPR029063">
    <property type="entry name" value="SAM-dependent_MTases_sf"/>
</dbReference>
<gene>
    <name evidence="1" type="ORF">E1956_09005</name>
</gene>
<dbReference type="EMBL" id="CP038148">
    <property type="protein sequence ID" value="QBQ97297.1"/>
    <property type="molecule type" value="Genomic_DNA"/>
</dbReference>
<name>A0A4P7CQN8_9BURK</name>
<keyword evidence="2" id="KW-1185">Reference proteome</keyword>
<reference evidence="1 2" key="1">
    <citation type="submission" date="2019-03" db="EMBL/GenBank/DDBJ databases">
        <title>Paraburkholderia sp. 7MH5, isolated from subtropical forest soil.</title>
        <authorList>
            <person name="Gao Z.-H."/>
            <person name="Qiu L.-H."/>
        </authorList>
    </citation>
    <scope>NUCLEOTIDE SEQUENCE [LARGE SCALE GENOMIC DNA]</scope>
    <source>
        <strain evidence="1 2">7MH5</strain>
    </source>
</reference>
<dbReference type="KEGG" id="ppai:E1956_09005"/>
<proteinExistence type="predicted"/>
<evidence type="ECO:0000313" key="2">
    <source>
        <dbReference type="Proteomes" id="UP000295727"/>
    </source>
</evidence>
<dbReference type="OrthoDB" id="9007998at2"/>
<dbReference type="SUPFAM" id="SSF53335">
    <property type="entry name" value="S-adenosyl-L-methionine-dependent methyltransferases"/>
    <property type="match status" value="1"/>
</dbReference>
<accession>A0A4P7CQN8</accession>
<evidence type="ECO:0008006" key="3">
    <source>
        <dbReference type="Google" id="ProtNLM"/>
    </source>
</evidence>
<dbReference type="AlphaFoldDB" id="A0A4P7CQN8"/>
<organism evidence="1 2">
    <name type="scientific">Paraburkholderia pallida</name>
    <dbReference type="NCBI Taxonomy" id="2547399"/>
    <lineage>
        <taxon>Bacteria</taxon>
        <taxon>Pseudomonadati</taxon>
        <taxon>Pseudomonadota</taxon>
        <taxon>Betaproteobacteria</taxon>
        <taxon>Burkholderiales</taxon>
        <taxon>Burkholderiaceae</taxon>
        <taxon>Paraburkholderia</taxon>
    </lineage>
</organism>
<dbReference type="Proteomes" id="UP000295727">
    <property type="component" value="Chromosome 1"/>
</dbReference>
<evidence type="ECO:0000313" key="1">
    <source>
        <dbReference type="EMBL" id="QBQ97297.1"/>
    </source>
</evidence>
<sequence length="530" mass="59886">MALRDRIPSEPGTTEHFEMEQHATPVRLFERVRIVTIQPAGYAHTAAFREYASGLREAFAALGSQVDAVDNQLLVGEGVNFVFGGHLLNPGTALPGNCIIVNLEQMRAGWPAQFPHYIELLRRHVVLDYSPSNIERIRELTGNPHVYRLKPGYVPNLTCIESAAQQDVDVLFYGWINERRSKILDALREAGLVVQHLVGVYGAERDQWIARSKILLNVHFYEDKIHEVIRTSFLLANRKAVVSECEPETEIDDDLRDALVAVPYAEIVQTCIALARDDAGRREVEQRGFEIFARRDQAAILAAVLAQLSRPLPRRINLGSGKAYDPERLNIDIDPKWQPDILGDLAHAAGLKRIFFSPKYGLTRLEAGQFDEIATMDVLEHVPDLVTFMTRCLELLRVGGAMRIGVPYDLSYGAWQDPTHVRAFNERSWLYYTEWHWYTGWTHARFDLAQLKMTLSPVGQALKAHGMPDEEIFRTPRAVDDMQVVLVKRMLTEPEAERALAWLRGALRTAQSAGDGRERERAGEGAPLLQ</sequence>
<protein>
    <recommendedName>
        <fullName evidence="3">Methyltransferase domain-containing protein</fullName>
    </recommendedName>
</protein>
<dbReference type="Gene3D" id="3.40.50.150">
    <property type="entry name" value="Vaccinia Virus protein VP39"/>
    <property type="match status" value="1"/>
</dbReference>
<dbReference type="RefSeq" id="WP_134748282.1">
    <property type="nucleotide sequence ID" value="NZ_CP038148.1"/>
</dbReference>